<dbReference type="AlphaFoldDB" id="A0AAE1H8E3"/>
<dbReference type="Proteomes" id="UP001219518">
    <property type="component" value="Unassembled WGS sequence"/>
</dbReference>
<proteinExistence type="predicted"/>
<accession>A0AAE1H8E3</accession>
<reference evidence="2" key="2">
    <citation type="journal article" date="2023" name="BMC Genomics">
        <title>Pest status, molecular evolution, and epigenetic factors derived from the genome assembly of Frankliniella fusca, a thysanopteran phytovirus vector.</title>
        <authorList>
            <person name="Catto M.A."/>
            <person name="Labadie P.E."/>
            <person name="Jacobson A.L."/>
            <person name="Kennedy G.G."/>
            <person name="Srinivasan R."/>
            <person name="Hunt B.G."/>
        </authorList>
    </citation>
    <scope>NUCLEOTIDE SEQUENCE</scope>
    <source>
        <strain evidence="2">PL_HMW_Pooled</strain>
    </source>
</reference>
<keyword evidence="3" id="KW-1185">Reference proteome</keyword>
<dbReference type="PANTHER" id="PTHR35385:SF2">
    <property type="entry name" value="PROTEIN B, PUTATIVE-RELATED"/>
    <property type="match status" value="1"/>
</dbReference>
<evidence type="ECO:0000313" key="3">
    <source>
        <dbReference type="Proteomes" id="UP001219518"/>
    </source>
</evidence>
<dbReference type="PANTHER" id="PTHR35385">
    <property type="entry name" value="PROTEIN B, PUTATIVE-RELATED-RELATED"/>
    <property type="match status" value="1"/>
</dbReference>
<gene>
    <name evidence="2" type="ORF">KUF71_025080</name>
</gene>
<evidence type="ECO:0000256" key="1">
    <source>
        <dbReference type="SAM" id="MobiDB-lite"/>
    </source>
</evidence>
<protein>
    <submittedName>
        <fullName evidence="2">Protein melted</fullName>
    </submittedName>
</protein>
<reference evidence="2" key="1">
    <citation type="submission" date="2021-07" db="EMBL/GenBank/DDBJ databases">
        <authorList>
            <person name="Catto M.A."/>
            <person name="Jacobson A."/>
            <person name="Kennedy G."/>
            <person name="Labadie P."/>
            <person name="Hunt B.G."/>
            <person name="Srinivasan R."/>
        </authorList>
    </citation>
    <scope>NUCLEOTIDE SEQUENCE</scope>
    <source>
        <strain evidence="2">PL_HMW_Pooled</strain>
        <tissue evidence="2">Head</tissue>
    </source>
</reference>
<dbReference type="EMBL" id="JAHWGI010000461">
    <property type="protein sequence ID" value="KAK3915750.1"/>
    <property type="molecule type" value="Genomic_DNA"/>
</dbReference>
<sequence>MQFPKNVPNFSGKSLLDAQFRHSSHYMQLTMAAQNKLPCKRSNSESGGTTPAPVKRQILQQINNNIITQRTSASGLVKVSQHNVNACRKSTQKFPAPHSVDENFNIQNLSRTATHEFSSSSKQNHSLAPNESFTLNTVPVVIIPKPASRNSFTLCEDELVFMLPPLPSVANRFASSTEINQNSSINKAAFVKSVICTSAASNQGLVVQPPLVKFSSPEVAKFKDTINKSITATIVNDASSTLTKKTSKPSLKNRSNRCTPTNTRAQVPSPTASNAHGITTSISTNTSAQVSSPTVVNAQGISTSTLTFSASEATQEENILSPCHEKTFRCTHNTLNQYWNGPASKKHTECDASLTITVKKFAMKRSTDKLLKSHPCEVTLHHCHNHPIRSCDSLRFRKPTTKVEKLFLDMYKNNHSPSSALALHKYDIQVNNPENWFEILADGAACPNLQWCFHLYRTTYKKVYGEPSGKEMVKALFAAVEKYNGECGSKCAASKIFDEDDLIVVICSPLMKRVHQYLKSSGEINFLDSGGSMDRHNTRIFTFLAPIVAGALPLGIIMTSSESEDAVTEGIEMLKSIMPPYAFFGRVVRQKAPK</sequence>
<feature type="region of interest" description="Disordered" evidence="1">
    <location>
        <begin position="244"/>
        <end position="274"/>
    </location>
</feature>
<feature type="compositionally biased region" description="Polar residues" evidence="1">
    <location>
        <begin position="256"/>
        <end position="274"/>
    </location>
</feature>
<evidence type="ECO:0000313" key="2">
    <source>
        <dbReference type="EMBL" id="KAK3915750.1"/>
    </source>
</evidence>
<name>A0AAE1H8E3_9NEOP</name>
<organism evidence="2 3">
    <name type="scientific">Frankliniella fusca</name>
    <dbReference type="NCBI Taxonomy" id="407009"/>
    <lineage>
        <taxon>Eukaryota</taxon>
        <taxon>Metazoa</taxon>
        <taxon>Ecdysozoa</taxon>
        <taxon>Arthropoda</taxon>
        <taxon>Hexapoda</taxon>
        <taxon>Insecta</taxon>
        <taxon>Pterygota</taxon>
        <taxon>Neoptera</taxon>
        <taxon>Paraneoptera</taxon>
        <taxon>Thysanoptera</taxon>
        <taxon>Terebrantia</taxon>
        <taxon>Thripoidea</taxon>
        <taxon>Thripidae</taxon>
        <taxon>Frankliniella</taxon>
    </lineage>
</organism>
<comment type="caution">
    <text evidence="2">The sequence shown here is derived from an EMBL/GenBank/DDBJ whole genome shotgun (WGS) entry which is preliminary data.</text>
</comment>